<keyword evidence="3" id="KW-1185">Reference proteome</keyword>
<dbReference type="Proteomes" id="UP000249852">
    <property type="component" value="Unassembled WGS sequence"/>
</dbReference>
<evidence type="ECO:0000313" key="4">
    <source>
        <dbReference type="Proteomes" id="UP000254235"/>
    </source>
</evidence>
<dbReference type="AlphaFoldDB" id="A0A379F222"/>
<gene>
    <name evidence="1" type="ORF">BC673_12049</name>
    <name evidence="2" type="ORF">NCTC13043_00997</name>
</gene>
<dbReference type="EMBL" id="UGTP01000001">
    <property type="protein sequence ID" value="SUC12394.1"/>
    <property type="molecule type" value="Genomic_DNA"/>
</dbReference>
<dbReference type="EMBL" id="QLTQ01000020">
    <property type="protein sequence ID" value="RAS43939.1"/>
    <property type="molecule type" value="Genomic_DNA"/>
</dbReference>
<reference evidence="1 3" key="1">
    <citation type="submission" date="2018-06" db="EMBL/GenBank/DDBJ databases">
        <title>Genomic Encyclopedia of Archaeal and Bacterial Type Strains, Phase II (KMG-II): from individual species to whole genera.</title>
        <authorList>
            <person name="Goeker M."/>
        </authorList>
    </citation>
    <scope>NUCLEOTIDE SEQUENCE [LARGE SCALE GENOMIC DNA]</scope>
    <source>
        <strain evidence="1 3">DSM 18710</strain>
    </source>
</reference>
<reference evidence="2 4" key="2">
    <citation type="submission" date="2018-06" db="EMBL/GenBank/DDBJ databases">
        <authorList>
            <consortium name="Pathogen Informatics"/>
            <person name="Doyle S."/>
        </authorList>
    </citation>
    <scope>NUCLEOTIDE SEQUENCE [LARGE SCALE GENOMIC DNA]</scope>
    <source>
        <strain evidence="2 4">NCTC13043</strain>
    </source>
</reference>
<dbReference type="Proteomes" id="UP000254235">
    <property type="component" value="Unassembled WGS sequence"/>
</dbReference>
<name>A0A379F222_9BACT</name>
<evidence type="ECO:0000313" key="1">
    <source>
        <dbReference type="EMBL" id="RAS43939.1"/>
    </source>
</evidence>
<organism evidence="2 4">
    <name type="scientific">Prevotella pallens</name>
    <dbReference type="NCBI Taxonomy" id="60133"/>
    <lineage>
        <taxon>Bacteria</taxon>
        <taxon>Pseudomonadati</taxon>
        <taxon>Bacteroidota</taxon>
        <taxon>Bacteroidia</taxon>
        <taxon>Bacteroidales</taxon>
        <taxon>Prevotellaceae</taxon>
        <taxon>Prevotella</taxon>
    </lineage>
</organism>
<sequence length="73" mass="9197">MYFLEGIKHFIRKIIYLCIRIPVYLYKSVHYKEFYLLKERLKSSSARNLDNYIHRGWRQYAHAWDYCTLFQRE</sequence>
<protein>
    <submittedName>
        <fullName evidence="2">Uncharacterized protein</fullName>
    </submittedName>
</protein>
<evidence type="ECO:0000313" key="3">
    <source>
        <dbReference type="Proteomes" id="UP000249852"/>
    </source>
</evidence>
<evidence type="ECO:0000313" key="2">
    <source>
        <dbReference type="EMBL" id="SUC12394.1"/>
    </source>
</evidence>
<accession>A0A379F222</accession>
<proteinExistence type="predicted"/>